<keyword evidence="3" id="KW-1185">Reference proteome</keyword>
<accession>A0A840QDV4</accession>
<organism evidence="2 3">
    <name type="scientific">Saccharopolyspora phatthalungensis</name>
    <dbReference type="NCBI Taxonomy" id="664693"/>
    <lineage>
        <taxon>Bacteria</taxon>
        <taxon>Bacillati</taxon>
        <taxon>Actinomycetota</taxon>
        <taxon>Actinomycetes</taxon>
        <taxon>Pseudonocardiales</taxon>
        <taxon>Pseudonocardiaceae</taxon>
        <taxon>Saccharopolyspora</taxon>
    </lineage>
</organism>
<dbReference type="EMBL" id="JACHIW010000002">
    <property type="protein sequence ID" value="MBB5158596.1"/>
    <property type="molecule type" value="Genomic_DNA"/>
</dbReference>
<feature type="compositionally biased region" description="Low complexity" evidence="1">
    <location>
        <begin position="29"/>
        <end position="38"/>
    </location>
</feature>
<dbReference type="RefSeq" id="WP_246471895.1">
    <property type="nucleotide sequence ID" value="NZ_JACHIW010000002.1"/>
</dbReference>
<dbReference type="AlphaFoldDB" id="A0A840QDV4"/>
<gene>
    <name evidence="2" type="ORF">BJ970_006195</name>
</gene>
<proteinExistence type="predicted"/>
<feature type="region of interest" description="Disordered" evidence="1">
    <location>
        <begin position="1"/>
        <end position="38"/>
    </location>
</feature>
<reference evidence="2 3" key="1">
    <citation type="submission" date="2020-08" db="EMBL/GenBank/DDBJ databases">
        <title>Sequencing the genomes of 1000 actinobacteria strains.</title>
        <authorList>
            <person name="Klenk H.-P."/>
        </authorList>
    </citation>
    <scope>NUCLEOTIDE SEQUENCE [LARGE SCALE GENOMIC DNA]</scope>
    <source>
        <strain evidence="2 3">DSM 45584</strain>
    </source>
</reference>
<protein>
    <submittedName>
        <fullName evidence="2">Uncharacterized protein</fullName>
    </submittedName>
</protein>
<evidence type="ECO:0000313" key="3">
    <source>
        <dbReference type="Proteomes" id="UP000584374"/>
    </source>
</evidence>
<evidence type="ECO:0000313" key="2">
    <source>
        <dbReference type="EMBL" id="MBB5158596.1"/>
    </source>
</evidence>
<sequence>MVVALERAAPETSEVPSDDEAPEAGAAMSTPTTENESSLTLEDLLTELRKRGWTLIRWGRLEAPELLAAMFHRGTSADVFILRSAKDASAYRCPIIGDSPVFCPPIVAWQYHGKPSWTLHEVLALEEPGKPGAPMNIEAPHPKCAIPPGLPKPVNIRPLRQNR</sequence>
<evidence type="ECO:0000256" key="1">
    <source>
        <dbReference type="SAM" id="MobiDB-lite"/>
    </source>
</evidence>
<comment type="caution">
    <text evidence="2">The sequence shown here is derived from an EMBL/GenBank/DDBJ whole genome shotgun (WGS) entry which is preliminary data.</text>
</comment>
<name>A0A840QDV4_9PSEU</name>
<dbReference type="Proteomes" id="UP000584374">
    <property type="component" value="Unassembled WGS sequence"/>
</dbReference>